<proteinExistence type="predicted"/>
<reference evidence="2 3" key="1">
    <citation type="submission" date="2020-08" db="EMBL/GenBank/DDBJ databases">
        <title>Genomic Encyclopedia of Type Strains, Phase IV (KMG-IV): sequencing the most valuable type-strain genomes for metagenomic binning, comparative biology and taxonomic classification.</title>
        <authorList>
            <person name="Goeker M."/>
        </authorList>
    </citation>
    <scope>NUCLEOTIDE SEQUENCE [LARGE SCALE GENOMIC DNA]</scope>
    <source>
        <strain evidence="2 3">DSM 102983</strain>
    </source>
</reference>
<gene>
    <name evidence="2" type="ORF">GGQ57_001881</name>
</gene>
<organism evidence="2 3">
    <name type="scientific">Parabacteroides faecis</name>
    <dbReference type="NCBI Taxonomy" id="1217282"/>
    <lineage>
        <taxon>Bacteria</taxon>
        <taxon>Pseudomonadati</taxon>
        <taxon>Bacteroidota</taxon>
        <taxon>Bacteroidia</taxon>
        <taxon>Bacteroidales</taxon>
        <taxon>Tannerellaceae</taxon>
        <taxon>Parabacteroides</taxon>
    </lineage>
</organism>
<dbReference type="EMBL" id="JACHOC010000003">
    <property type="protein sequence ID" value="MBB4621984.1"/>
    <property type="molecule type" value="Genomic_DNA"/>
</dbReference>
<dbReference type="InterPro" id="IPR021638">
    <property type="entry name" value="DUF3244"/>
</dbReference>
<sequence>MAKNLKKPVGAMCVFLFFSCLLLQSISAEGSKRVSFWGEWREDTRSISPSIPISAFINDGVLSIHSSTQRSDITICISKDGKVLYEEMIPASKTDCVTIDLSEFESGTYSIGLKNQWADCLWGELFLNE</sequence>
<evidence type="ECO:0000313" key="2">
    <source>
        <dbReference type="EMBL" id="MBB4621984.1"/>
    </source>
</evidence>
<keyword evidence="1" id="KW-0732">Signal</keyword>
<keyword evidence="3" id="KW-1185">Reference proteome</keyword>
<comment type="caution">
    <text evidence="2">The sequence shown here is derived from an EMBL/GenBank/DDBJ whole genome shotgun (WGS) entry which is preliminary data.</text>
</comment>
<name>A0ABR6KKE6_9BACT</name>
<accession>A0ABR6KKE6</accession>
<dbReference type="PROSITE" id="PS51257">
    <property type="entry name" value="PROKAR_LIPOPROTEIN"/>
    <property type="match status" value="1"/>
</dbReference>
<dbReference type="RefSeq" id="WP_122353255.1">
    <property type="nucleotide sequence ID" value="NZ_BMPB01000001.1"/>
</dbReference>
<feature type="signal peptide" evidence="1">
    <location>
        <begin position="1"/>
        <end position="28"/>
    </location>
</feature>
<dbReference type="Proteomes" id="UP000533637">
    <property type="component" value="Unassembled WGS sequence"/>
</dbReference>
<evidence type="ECO:0000313" key="3">
    <source>
        <dbReference type="Proteomes" id="UP000533637"/>
    </source>
</evidence>
<dbReference type="Pfam" id="PF11589">
    <property type="entry name" value="DUF3244"/>
    <property type="match status" value="1"/>
</dbReference>
<dbReference type="Gene3D" id="2.60.40.3080">
    <property type="match status" value="1"/>
</dbReference>
<evidence type="ECO:0000256" key="1">
    <source>
        <dbReference type="SAM" id="SignalP"/>
    </source>
</evidence>
<feature type="chain" id="PRO_5047013985" evidence="1">
    <location>
        <begin position="29"/>
        <end position="129"/>
    </location>
</feature>
<protein>
    <submittedName>
        <fullName evidence="2">YbbR domain-containing protein</fullName>
    </submittedName>
</protein>